<dbReference type="Proteomes" id="UP001165064">
    <property type="component" value="Unassembled WGS sequence"/>
</dbReference>
<evidence type="ECO:0000313" key="1">
    <source>
        <dbReference type="EMBL" id="GME74491.1"/>
    </source>
</evidence>
<protein>
    <submittedName>
        <fullName evidence="1">Unnamed protein product</fullName>
    </submittedName>
</protein>
<organism evidence="1 2">
    <name type="scientific">Ambrosiozyma monospora</name>
    <name type="common">Yeast</name>
    <name type="synonym">Endomycopsis monosporus</name>
    <dbReference type="NCBI Taxonomy" id="43982"/>
    <lineage>
        <taxon>Eukaryota</taxon>
        <taxon>Fungi</taxon>
        <taxon>Dikarya</taxon>
        <taxon>Ascomycota</taxon>
        <taxon>Saccharomycotina</taxon>
        <taxon>Pichiomycetes</taxon>
        <taxon>Pichiales</taxon>
        <taxon>Pichiaceae</taxon>
        <taxon>Ambrosiozyma</taxon>
    </lineage>
</organism>
<gene>
    <name evidence="1" type="ORF">Amon02_000178300</name>
</gene>
<evidence type="ECO:0000313" key="2">
    <source>
        <dbReference type="Proteomes" id="UP001165064"/>
    </source>
</evidence>
<proteinExistence type="predicted"/>
<sequence length="93" mass="10031">MVFLQESYMMLVAKIVSPLTNGKLLKTSLTPDVALGTNAKFSWDVFTTLAMSFKLCSTLGGNPKANLSGNVKSSKSNFWYSSKTGLGTAPYEP</sequence>
<name>A0ACB5SVL8_AMBMO</name>
<dbReference type="EMBL" id="BSXS01000941">
    <property type="protein sequence ID" value="GME74491.1"/>
    <property type="molecule type" value="Genomic_DNA"/>
</dbReference>
<comment type="caution">
    <text evidence="1">The sequence shown here is derived from an EMBL/GenBank/DDBJ whole genome shotgun (WGS) entry which is preliminary data.</text>
</comment>
<accession>A0ACB5SVL8</accession>
<reference evidence="1" key="1">
    <citation type="submission" date="2023-04" db="EMBL/GenBank/DDBJ databases">
        <title>Ambrosiozyma monospora NBRC 10751.</title>
        <authorList>
            <person name="Ichikawa N."/>
            <person name="Sato H."/>
            <person name="Tonouchi N."/>
        </authorList>
    </citation>
    <scope>NUCLEOTIDE SEQUENCE</scope>
    <source>
        <strain evidence="1">NBRC 10751</strain>
    </source>
</reference>
<keyword evidence="2" id="KW-1185">Reference proteome</keyword>